<proteinExistence type="predicted"/>
<dbReference type="InterPro" id="IPR053737">
    <property type="entry name" value="Type_II_TA_Toxin"/>
</dbReference>
<protein>
    <submittedName>
        <fullName evidence="2">Type II toxin-antitoxin system death-on-curing family toxin</fullName>
    </submittedName>
</protein>
<dbReference type="InterPro" id="IPR003812">
    <property type="entry name" value="Fido"/>
</dbReference>
<dbReference type="NCBIfam" id="TIGR01550">
    <property type="entry name" value="DOC_P1"/>
    <property type="match status" value="1"/>
</dbReference>
<dbReference type="AlphaFoldDB" id="A0A2T1D8D6"/>
<dbReference type="PROSITE" id="PS51459">
    <property type="entry name" value="FIDO"/>
    <property type="match status" value="1"/>
</dbReference>
<reference evidence="2 3" key="1">
    <citation type="submission" date="2018-02" db="EMBL/GenBank/DDBJ databases">
        <authorList>
            <person name="Cohen D.B."/>
            <person name="Kent A.D."/>
        </authorList>
    </citation>
    <scope>NUCLEOTIDE SEQUENCE [LARGE SCALE GENOMIC DNA]</scope>
    <source>
        <strain evidence="2 3">ULC007</strain>
    </source>
</reference>
<accession>A0A2T1D8D6</accession>
<dbReference type="InterPro" id="IPR006440">
    <property type="entry name" value="Doc"/>
</dbReference>
<evidence type="ECO:0000313" key="2">
    <source>
        <dbReference type="EMBL" id="PSB16769.1"/>
    </source>
</evidence>
<dbReference type="SUPFAM" id="SSF140931">
    <property type="entry name" value="Fic-like"/>
    <property type="match status" value="1"/>
</dbReference>
<feature type="domain" description="Fido" evidence="1">
    <location>
        <begin position="7"/>
        <end position="125"/>
    </location>
</feature>
<comment type="caution">
    <text evidence="2">The sequence shown here is derived from an EMBL/GenBank/DDBJ whole genome shotgun (WGS) entry which is preliminary data.</text>
</comment>
<gene>
    <name evidence="2" type="ORF">C7B65_20650</name>
</gene>
<dbReference type="InterPro" id="IPR036597">
    <property type="entry name" value="Fido-like_dom_sf"/>
</dbReference>
<dbReference type="Pfam" id="PF02661">
    <property type="entry name" value="Fic"/>
    <property type="match status" value="1"/>
</dbReference>
<sequence>MLMPKFLSTFVVLALHQDMVAAFGGATGVRDEGLLDSALAQPQATFGGEFLHSTIYEQASAYLYHISRNHPFIDGNKRTACAAMEAFLELNDYELTLSDEEEYQLVIEVAQGNMTKDEISTFLERCVQKN</sequence>
<reference evidence="2 3" key="2">
    <citation type="submission" date="2018-03" db="EMBL/GenBank/DDBJ databases">
        <title>The ancient ancestry and fast evolution of plastids.</title>
        <authorList>
            <person name="Moore K.R."/>
            <person name="Magnabosco C."/>
            <person name="Momper L."/>
            <person name="Gold D.A."/>
            <person name="Bosak T."/>
            <person name="Fournier G.P."/>
        </authorList>
    </citation>
    <scope>NUCLEOTIDE SEQUENCE [LARGE SCALE GENOMIC DNA]</scope>
    <source>
        <strain evidence="2 3">ULC007</strain>
    </source>
</reference>
<evidence type="ECO:0000259" key="1">
    <source>
        <dbReference type="PROSITE" id="PS51459"/>
    </source>
</evidence>
<dbReference type="PANTHER" id="PTHR39426">
    <property type="entry name" value="HOMOLOGY TO DEATH-ON-CURING PROTEIN OF PHAGE P1"/>
    <property type="match status" value="1"/>
</dbReference>
<organism evidence="2 3">
    <name type="scientific">Phormidesmis priestleyi ULC007</name>
    <dbReference type="NCBI Taxonomy" id="1920490"/>
    <lineage>
        <taxon>Bacteria</taxon>
        <taxon>Bacillati</taxon>
        <taxon>Cyanobacteriota</taxon>
        <taxon>Cyanophyceae</taxon>
        <taxon>Leptolyngbyales</taxon>
        <taxon>Leptolyngbyaceae</taxon>
        <taxon>Phormidesmis</taxon>
    </lineage>
</organism>
<evidence type="ECO:0000313" key="3">
    <source>
        <dbReference type="Proteomes" id="UP000238634"/>
    </source>
</evidence>
<dbReference type="OrthoDB" id="9802752at2"/>
<name>A0A2T1D8D6_9CYAN</name>
<dbReference type="Proteomes" id="UP000238634">
    <property type="component" value="Unassembled WGS sequence"/>
</dbReference>
<dbReference type="Gene3D" id="1.20.120.1870">
    <property type="entry name" value="Fic/DOC protein, Fido domain"/>
    <property type="match status" value="1"/>
</dbReference>
<dbReference type="PANTHER" id="PTHR39426:SF1">
    <property type="entry name" value="HOMOLOGY TO DEATH-ON-CURING PROTEIN OF PHAGE P1"/>
    <property type="match status" value="1"/>
</dbReference>
<dbReference type="EMBL" id="PVWG01000037">
    <property type="protein sequence ID" value="PSB16769.1"/>
    <property type="molecule type" value="Genomic_DNA"/>
</dbReference>
<dbReference type="PIRSF" id="PIRSF018297">
    <property type="entry name" value="Doc"/>
    <property type="match status" value="1"/>
</dbReference>
<keyword evidence="3" id="KW-1185">Reference proteome</keyword>
<dbReference type="GO" id="GO:0016301">
    <property type="term" value="F:kinase activity"/>
    <property type="evidence" value="ECO:0007669"/>
    <property type="project" value="InterPro"/>
</dbReference>
<dbReference type="STRING" id="1920490.GCA_001895925_02373"/>